<dbReference type="InterPro" id="IPR029063">
    <property type="entry name" value="SAM-dependent_MTases_sf"/>
</dbReference>
<dbReference type="InterPro" id="IPR002052">
    <property type="entry name" value="DNA_methylase_N6_adenine_CS"/>
</dbReference>
<proteinExistence type="predicted"/>
<dbReference type="PROSITE" id="PS00092">
    <property type="entry name" value="N6_MTASE"/>
    <property type="match status" value="1"/>
</dbReference>
<dbReference type="EMBL" id="PDJF01000001">
    <property type="protein sequence ID" value="PFG28822.1"/>
    <property type="molecule type" value="Genomic_DNA"/>
</dbReference>
<dbReference type="NCBIfam" id="TIGR00095">
    <property type="entry name" value="16S rRNA (guanine(966)-N(2))-methyltransferase RsmD"/>
    <property type="match status" value="1"/>
</dbReference>
<dbReference type="PANTHER" id="PTHR43542:SF1">
    <property type="entry name" value="METHYLTRANSFERASE"/>
    <property type="match status" value="1"/>
</dbReference>
<feature type="region of interest" description="Disordered" evidence="3">
    <location>
        <begin position="1"/>
        <end position="28"/>
    </location>
</feature>
<keyword evidence="5" id="KW-1185">Reference proteome</keyword>
<comment type="caution">
    <text evidence="4">The sequence shown here is derived from an EMBL/GenBank/DDBJ whole genome shotgun (WGS) entry which is preliminary data.</text>
</comment>
<keyword evidence="1 4" id="KW-0489">Methyltransferase</keyword>
<dbReference type="PANTHER" id="PTHR43542">
    <property type="entry name" value="METHYLTRANSFERASE"/>
    <property type="match status" value="1"/>
</dbReference>
<dbReference type="OrthoDB" id="9803017at2"/>
<sequence length="189" mass="20817">MARIVSGNARGRTLKVPPEGTRPTSDRAKEGLFSSLQVRFGFNGRTVADLFAGSGALGLEALSRGADSVVLVENHKPAVKIIEHNIAKVNMPGARVDEMKVSTWVKSAPREHFDMILADPPYDLPDEDVTEMVNALRPLLIDGAVVVVERHRESPETAWPADFHPTTQKLKKRTYGIARMDMAVYEKAE</sequence>
<gene>
    <name evidence="4" type="ORF">ATK06_1948</name>
</gene>
<evidence type="ECO:0000313" key="4">
    <source>
        <dbReference type="EMBL" id="PFG28822.1"/>
    </source>
</evidence>
<dbReference type="RefSeq" id="WP_048379111.1">
    <property type="nucleotide sequence ID" value="NZ_LDYE01000003.1"/>
</dbReference>
<dbReference type="GO" id="GO:0003676">
    <property type="term" value="F:nucleic acid binding"/>
    <property type="evidence" value="ECO:0007669"/>
    <property type="project" value="InterPro"/>
</dbReference>
<organism evidence="4 5">
    <name type="scientific">Corynebacterium renale</name>
    <dbReference type="NCBI Taxonomy" id="1724"/>
    <lineage>
        <taxon>Bacteria</taxon>
        <taxon>Bacillati</taxon>
        <taxon>Actinomycetota</taxon>
        <taxon>Actinomycetes</taxon>
        <taxon>Mycobacteriales</taxon>
        <taxon>Corynebacteriaceae</taxon>
        <taxon>Corynebacterium</taxon>
    </lineage>
</organism>
<dbReference type="Proteomes" id="UP000221653">
    <property type="component" value="Unassembled WGS sequence"/>
</dbReference>
<protein>
    <submittedName>
        <fullName evidence="4">16S rRNA (Guanine966-N2)-methyltransferase</fullName>
    </submittedName>
</protein>
<accession>A0A2A9DS69</accession>
<dbReference type="GO" id="GO:0008168">
    <property type="term" value="F:methyltransferase activity"/>
    <property type="evidence" value="ECO:0007669"/>
    <property type="project" value="UniProtKB-KW"/>
</dbReference>
<dbReference type="Pfam" id="PF03602">
    <property type="entry name" value="Cons_hypoth95"/>
    <property type="match status" value="1"/>
</dbReference>
<name>A0A2A9DS69_9CORY</name>
<dbReference type="AlphaFoldDB" id="A0A2A9DS69"/>
<dbReference type="InterPro" id="IPR004398">
    <property type="entry name" value="RNA_MeTrfase_RsmD"/>
</dbReference>
<dbReference type="SUPFAM" id="SSF53335">
    <property type="entry name" value="S-adenosyl-L-methionine-dependent methyltransferases"/>
    <property type="match status" value="1"/>
</dbReference>
<evidence type="ECO:0000256" key="3">
    <source>
        <dbReference type="SAM" id="MobiDB-lite"/>
    </source>
</evidence>
<evidence type="ECO:0000256" key="1">
    <source>
        <dbReference type="ARBA" id="ARBA00022603"/>
    </source>
</evidence>
<reference evidence="4 5" key="1">
    <citation type="submission" date="2017-10" db="EMBL/GenBank/DDBJ databases">
        <title>Sequencing the genomes of 1000 actinobacteria strains.</title>
        <authorList>
            <person name="Klenk H.-P."/>
        </authorList>
    </citation>
    <scope>NUCLEOTIDE SEQUENCE [LARGE SCALE GENOMIC DNA]</scope>
    <source>
        <strain evidence="4 5">DSM 20688</strain>
    </source>
</reference>
<evidence type="ECO:0000256" key="2">
    <source>
        <dbReference type="ARBA" id="ARBA00022679"/>
    </source>
</evidence>
<dbReference type="CDD" id="cd02440">
    <property type="entry name" value="AdoMet_MTases"/>
    <property type="match status" value="1"/>
</dbReference>
<dbReference type="Gene3D" id="3.40.50.150">
    <property type="entry name" value="Vaccinia Virus protein VP39"/>
    <property type="match status" value="1"/>
</dbReference>
<dbReference type="STRING" id="1724.GCA_001044175_00933"/>
<evidence type="ECO:0000313" key="5">
    <source>
        <dbReference type="Proteomes" id="UP000221653"/>
    </source>
</evidence>
<keyword evidence="2 4" id="KW-0808">Transferase</keyword>
<dbReference type="GO" id="GO:0031167">
    <property type="term" value="P:rRNA methylation"/>
    <property type="evidence" value="ECO:0007669"/>
    <property type="project" value="InterPro"/>
</dbReference>
<dbReference type="PIRSF" id="PIRSF004553">
    <property type="entry name" value="CHP00095"/>
    <property type="match status" value="1"/>
</dbReference>